<sequence>MAEPQAEPTPEQVATDIATAAGLLARRLRYAAPAGGLTASQRSALVRIHDEGPATTAALARAEHIKPQSMRLTLGALEGQGLIERTPDPTDGRQSVVSVTGHGRAVLEGVRAAKQTWLSKVIAEELDTDGRRTLADAAALLRRLTEK</sequence>
<reference evidence="6" key="1">
    <citation type="journal article" date="2019" name="Int. J. Syst. Evol. Microbiol.">
        <title>The Global Catalogue of Microorganisms (GCM) 10K type strain sequencing project: providing services to taxonomists for standard genome sequencing and annotation.</title>
        <authorList>
            <consortium name="The Broad Institute Genomics Platform"/>
            <consortium name="The Broad Institute Genome Sequencing Center for Infectious Disease"/>
            <person name="Wu L."/>
            <person name="Ma J."/>
        </authorList>
    </citation>
    <scope>NUCLEOTIDE SEQUENCE [LARGE SCALE GENOMIC DNA]</scope>
    <source>
        <strain evidence="6">JCM 30846</strain>
    </source>
</reference>
<dbReference type="SUPFAM" id="SSF46785">
    <property type="entry name" value="Winged helix' DNA-binding domain"/>
    <property type="match status" value="1"/>
</dbReference>
<dbReference type="InterPro" id="IPR023187">
    <property type="entry name" value="Tscrpt_reg_MarR-type_CS"/>
</dbReference>
<name>A0ABP7FLE3_9ACTN</name>
<dbReference type="PANTHER" id="PTHR39515:SF2">
    <property type="entry name" value="HTH-TYPE TRANSCRIPTIONAL REGULATOR RV0880"/>
    <property type="match status" value="1"/>
</dbReference>
<evidence type="ECO:0000256" key="1">
    <source>
        <dbReference type="ARBA" id="ARBA00023015"/>
    </source>
</evidence>
<dbReference type="Gene3D" id="1.10.10.10">
    <property type="entry name" value="Winged helix-like DNA-binding domain superfamily/Winged helix DNA-binding domain"/>
    <property type="match status" value="1"/>
</dbReference>
<dbReference type="PANTHER" id="PTHR39515">
    <property type="entry name" value="CONSERVED PROTEIN"/>
    <property type="match status" value="1"/>
</dbReference>
<dbReference type="Proteomes" id="UP001499884">
    <property type="component" value="Unassembled WGS sequence"/>
</dbReference>
<dbReference type="InterPro" id="IPR036388">
    <property type="entry name" value="WH-like_DNA-bd_sf"/>
</dbReference>
<dbReference type="PROSITE" id="PS50995">
    <property type="entry name" value="HTH_MARR_2"/>
    <property type="match status" value="1"/>
</dbReference>
<dbReference type="EMBL" id="BAABEP010000035">
    <property type="protein sequence ID" value="GAA3742881.1"/>
    <property type="molecule type" value="Genomic_DNA"/>
</dbReference>
<dbReference type="Pfam" id="PF01047">
    <property type="entry name" value="MarR"/>
    <property type="match status" value="1"/>
</dbReference>
<evidence type="ECO:0000259" key="4">
    <source>
        <dbReference type="PROSITE" id="PS50995"/>
    </source>
</evidence>
<protein>
    <submittedName>
        <fullName evidence="5">MarR family transcriptional regulator</fullName>
    </submittedName>
</protein>
<keyword evidence="6" id="KW-1185">Reference proteome</keyword>
<evidence type="ECO:0000313" key="6">
    <source>
        <dbReference type="Proteomes" id="UP001499884"/>
    </source>
</evidence>
<dbReference type="InterPro" id="IPR036390">
    <property type="entry name" value="WH_DNA-bd_sf"/>
</dbReference>
<dbReference type="InterPro" id="IPR000835">
    <property type="entry name" value="HTH_MarR-typ"/>
</dbReference>
<organism evidence="5 6">
    <name type="scientific">Streptomyces tremellae</name>
    <dbReference type="NCBI Taxonomy" id="1124239"/>
    <lineage>
        <taxon>Bacteria</taxon>
        <taxon>Bacillati</taxon>
        <taxon>Actinomycetota</taxon>
        <taxon>Actinomycetes</taxon>
        <taxon>Kitasatosporales</taxon>
        <taxon>Streptomycetaceae</taxon>
        <taxon>Streptomyces</taxon>
    </lineage>
</organism>
<dbReference type="RefSeq" id="WP_345650329.1">
    <property type="nucleotide sequence ID" value="NZ_BAABEP010000035.1"/>
</dbReference>
<keyword evidence="3" id="KW-0804">Transcription</keyword>
<dbReference type="PROSITE" id="PS01117">
    <property type="entry name" value="HTH_MARR_1"/>
    <property type="match status" value="1"/>
</dbReference>
<keyword evidence="1" id="KW-0805">Transcription regulation</keyword>
<proteinExistence type="predicted"/>
<dbReference type="Gene3D" id="1.10.287.100">
    <property type="match status" value="1"/>
</dbReference>
<feature type="domain" description="HTH marR-type" evidence="4">
    <location>
        <begin position="10"/>
        <end position="146"/>
    </location>
</feature>
<evidence type="ECO:0000256" key="2">
    <source>
        <dbReference type="ARBA" id="ARBA00023125"/>
    </source>
</evidence>
<comment type="caution">
    <text evidence="5">The sequence shown here is derived from an EMBL/GenBank/DDBJ whole genome shotgun (WGS) entry which is preliminary data.</text>
</comment>
<gene>
    <name evidence="5" type="ORF">GCM10023082_44640</name>
</gene>
<accession>A0ABP7FLE3</accession>
<dbReference type="SMART" id="SM00347">
    <property type="entry name" value="HTH_MARR"/>
    <property type="match status" value="1"/>
</dbReference>
<evidence type="ECO:0000313" key="5">
    <source>
        <dbReference type="EMBL" id="GAA3742881.1"/>
    </source>
</evidence>
<keyword evidence="2" id="KW-0238">DNA-binding</keyword>
<dbReference type="InterPro" id="IPR052526">
    <property type="entry name" value="HTH-type_Bedaq_tolerance"/>
</dbReference>
<evidence type="ECO:0000256" key="3">
    <source>
        <dbReference type="ARBA" id="ARBA00023163"/>
    </source>
</evidence>